<evidence type="ECO:0000256" key="1">
    <source>
        <dbReference type="ARBA" id="ARBA00004123"/>
    </source>
</evidence>
<evidence type="ECO:0000256" key="6">
    <source>
        <dbReference type="ARBA" id="ARBA00023242"/>
    </source>
</evidence>
<comment type="subcellular location">
    <subcellularLocation>
        <location evidence="1">Nucleus</location>
    </subcellularLocation>
</comment>
<dbReference type="InterPro" id="IPR036236">
    <property type="entry name" value="Znf_C2H2_sf"/>
</dbReference>
<feature type="domain" description="C2H2-type" evidence="8">
    <location>
        <begin position="341"/>
        <end position="368"/>
    </location>
</feature>
<evidence type="ECO:0000313" key="10">
    <source>
        <dbReference type="Proteomes" id="UP000465112"/>
    </source>
</evidence>
<dbReference type="FunFam" id="3.30.160.60:FF:001297">
    <property type="entry name" value="Zinc finger and SCAN domain-containing protein 2"/>
    <property type="match status" value="1"/>
</dbReference>
<dbReference type="PANTHER" id="PTHR24388">
    <property type="entry name" value="ZINC FINGER PROTEIN"/>
    <property type="match status" value="1"/>
</dbReference>
<evidence type="ECO:0000313" key="9">
    <source>
        <dbReference type="EMBL" id="KAF1381726.1"/>
    </source>
</evidence>
<dbReference type="PROSITE" id="PS50157">
    <property type="entry name" value="ZINC_FINGER_C2H2_2"/>
    <property type="match status" value="5"/>
</dbReference>
<dbReference type="GO" id="GO:0008270">
    <property type="term" value="F:zinc ion binding"/>
    <property type="evidence" value="ECO:0007669"/>
    <property type="project" value="UniProtKB-KW"/>
</dbReference>
<dbReference type="PROSITE" id="PS00028">
    <property type="entry name" value="ZINC_FINGER_C2H2_1"/>
    <property type="match status" value="4"/>
</dbReference>
<dbReference type="GO" id="GO:0000981">
    <property type="term" value="F:DNA-binding transcription factor activity, RNA polymerase II-specific"/>
    <property type="evidence" value="ECO:0007669"/>
    <property type="project" value="TreeGrafter"/>
</dbReference>
<comment type="caution">
    <text evidence="9">The sequence shown here is derived from an EMBL/GenBank/DDBJ whole genome shotgun (WGS) entry which is preliminary data.</text>
</comment>
<dbReference type="Pfam" id="PF13912">
    <property type="entry name" value="zf-C2H2_6"/>
    <property type="match status" value="1"/>
</dbReference>
<dbReference type="SMART" id="SM00355">
    <property type="entry name" value="ZnF_C2H2"/>
    <property type="match status" value="8"/>
</dbReference>
<keyword evidence="2" id="KW-0479">Metal-binding</keyword>
<feature type="domain" description="C2H2-type" evidence="8">
    <location>
        <begin position="142"/>
        <end position="169"/>
    </location>
</feature>
<evidence type="ECO:0000259" key="8">
    <source>
        <dbReference type="PROSITE" id="PS50157"/>
    </source>
</evidence>
<dbReference type="GO" id="GO:0005634">
    <property type="term" value="C:nucleus"/>
    <property type="evidence" value="ECO:0007669"/>
    <property type="project" value="UniProtKB-SubCell"/>
</dbReference>
<dbReference type="EMBL" id="VHII01000013">
    <property type="protein sequence ID" value="KAF1381726.1"/>
    <property type="molecule type" value="Genomic_DNA"/>
</dbReference>
<keyword evidence="6" id="KW-0539">Nucleus</keyword>
<evidence type="ECO:0000256" key="4">
    <source>
        <dbReference type="ARBA" id="ARBA00022771"/>
    </source>
</evidence>
<dbReference type="PANTHER" id="PTHR24388:SF54">
    <property type="entry name" value="PROTEIN ESCARGOT"/>
    <property type="match status" value="1"/>
</dbReference>
<proteinExistence type="predicted"/>
<dbReference type="InterPro" id="IPR013087">
    <property type="entry name" value="Znf_C2H2_type"/>
</dbReference>
<evidence type="ECO:0000256" key="3">
    <source>
        <dbReference type="ARBA" id="ARBA00022737"/>
    </source>
</evidence>
<organism evidence="9 10">
    <name type="scientific">Perca fluviatilis</name>
    <name type="common">European perch</name>
    <dbReference type="NCBI Taxonomy" id="8168"/>
    <lineage>
        <taxon>Eukaryota</taxon>
        <taxon>Metazoa</taxon>
        <taxon>Chordata</taxon>
        <taxon>Craniata</taxon>
        <taxon>Vertebrata</taxon>
        <taxon>Euteleostomi</taxon>
        <taxon>Actinopterygii</taxon>
        <taxon>Neopterygii</taxon>
        <taxon>Teleostei</taxon>
        <taxon>Neoteleostei</taxon>
        <taxon>Acanthomorphata</taxon>
        <taxon>Eupercaria</taxon>
        <taxon>Perciformes</taxon>
        <taxon>Percoidei</taxon>
        <taxon>Percidae</taxon>
        <taxon>Percinae</taxon>
        <taxon>Perca</taxon>
    </lineage>
</organism>
<feature type="domain" description="C2H2-type" evidence="8">
    <location>
        <begin position="206"/>
        <end position="238"/>
    </location>
</feature>
<evidence type="ECO:0000256" key="2">
    <source>
        <dbReference type="ARBA" id="ARBA00022723"/>
    </source>
</evidence>
<dbReference type="InterPro" id="IPR050527">
    <property type="entry name" value="Snail/Krueppel_Znf"/>
</dbReference>
<evidence type="ECO:0000256" key="5">
    <source>
        <dbReference type="ARBA" id="ARBA00022833"/>
    </source>
</evidence>
<keyword evidence="3" id="KW-0677">Repeat</keyword>
<dbReference type="Pfam" id="PF00096">
    <property type="entry name" value="zf-C2H2"/>
    <property type="match status" value="3"/>
</dbReference>
<name>A0A6A5EH14_PERFL</name>
<dbReference type="AlphaFoldDB" id="A0A6A5EH14"/>
<sequence>MPFPRDVGTRQNIHCGFISVDVSYAPCGRVVSENISMEMLKIEQVIVGSERRSTSAEIKSEPPVAPLQSYQHESLQCFQCFITFCNSKAKERHMRKSHRDQYKQHLQQTDTVFTCYKCDKSFSSSDELSQHQATHSREEKPFLCPYCQKNFFTFTELNKHRRHECIERRCPCRDCGALFPSPSRLRMHRIAVHPHYSIVSDDINTYQCCKCSRGFPTEEELMQHQERFANNINCDVKPQGKKRGRKPKYATQGGMVESKKIKQEEGAEGCHSNGLQPELKIPCPEANCDLIFPSVAALRAHKRDAHGSPPRYAHTCTECDESYARPEQLKAHIARDHYSEYTCPTCGKNFAQESTLKIHQNTHTEGEEAAEKI</sequence>
<evidence type="ECO:0000256" key="7">
    <source>
        <dbReference type="PROSITE-ProRule" id="PRU00042"/>
    </source>
</evidence>
<keyword evidence="4 7" id="KW-0863">Zinc-finger</keyword>
<accession>A0A6A5EH14</accession>
<keyword evidence="10" id="KW-1185">Reference proteome</keyword>
<feature type="domain" description="C2H2-type" evidence="8">
    <location>
        <begin position="113"/>
        <end position="140"/>
    </location>
</feature>
<protein>
    <recommendedName>
        <fullName evidence="8">C2H2-type domain-containing protein</fullName>
    </recommendedName>
</protein>
<dbReference type="GO" id="GO:0000978">
    <property type="term" value="F:RNA polymerase II cis-regulatory region sequence-specific DNA binding"/>
    <property type="evidence" value="ECO:0007669"/>
    <property type="project" value="TreeGrafter"/>
</dbReference>
<dbReference type="SUPFAM" id="SSF57667">
    <property type="entry name" value="beta-beta-alpha zinc fingers"/>
    <property type="match status" value="2"/>
</dbReference>
<dbReference type="Gene3D" id="3.30.160.60">
    <property type="entry name" value="Classic Zinc Finger"/>
    <property type="match status" value="4"/>
</dbReference>
<feature type="domain" description="C2H2-type" evidence="8">
    <location>
        <begin position="314"/>
        <end position="342"/>
    </location>
</feature>
<gene>
    <name evidence="9" type="ORF">PFLUV_G00157000</name>
</gene>
<keyword evidence="5" id="KW-0862">Zinc</keyword>
<dbReference type="Proteomes" id="UP000465112">
    <property type="component" value="Chromosome 13"/>
</dbReference>
<reference evidence="9 10" key="1">
    <citation type="submission" date="2019-06" db="EMBL/GenBank/DDBJ databases">
        <title>A chromosome-scale genome assembly of the European perch, Perca fluviatilis.</title>
        <authorList>
            <person name="Roques C."/>
            <person name="Zahm M."/>
            <person name="Cabau C."/>
            <person name="Klopp C."/>
            <person name="Bouchez O."/>
            <person name="Donnadieu C."/>
            <person name="Kuhl H."/>
            <person name="Gislard M."/>
            <person name="Guendouz S."/>
            <person name="Journot L."/>
            <person name="Haffray P."/>
            <person name="Bestin A."/>
            <person name="Morvezen R."/>
            <person name="Feron R."/>
            <person name="Wen M."/>
            <person name="Jouanno E."/>
            <person name="Herpin A."/>
            <person name="Schartl M."/>
            <person name="Postlethwait J."/>
            <person name="Schaerlinger B."/>
            <person name="Chardard D."/>
            <person name="Lecocq T."/>
            <person name="Poncet C."/>
            <person name="Jaffrelo L."/>
            <person name="Lampietro C."/>
            <person name="Guiguen Y."/>
        </authorList>
    </citation>
    <scope>NUCLEOTIDE SEQUENCE [LARGE SCALE GENOMIC DNA]</scope>
    <source>
        <tissue evidence="9">Blood</tissue>
    </source>
</reference>